<evidence type="ECO:0000313" key="4">
    <source>
        <dbReference type="EMBL" id="AHD04829.1"/>
    </source>
</evidence>
<dbReference type="SUPFAM" id="SSF52096">
    <property type="entry name" value="ClpP/crotonase"/>
    <property type="match status" value="1"/>
</dbReference>
<dbReference type="PANTHER" id="PTHR11941">
    <property type="entry name" value="ENOYL-COA HYDRATASE-RELATED"/>
    <property type="match status" value="1"/>
</dbReference>
<dbReference type="AlphaFoldDB" id="V9W4H4"/>
<sequence length="277" mass="30138">MEQSTVKLEQAGPVAIITLNRPDELNAFNYAALVRLGVIVEEIRQNPRHIRAVIVTGAGRAFSAGADLKERRTLKEQQVRRNVRTIRNVFTAVEQLPQPTIAAINGYAFGGGFELALACDFRYAVRDARMGLTEVSLGIIPGAGGTQRLPRLIGPARAKELILTARKITAVEALHLGLLNGVADEADQLRRMALALADEITANAPLAVYQAKYAIDRGGGIDLYNGLELEAQAYELIIPTKDRAEALAAFAQKRKPVFRGERGEVRDIQCRNGNGTT</sequence>
<dbReference type="Proteomes" id="UP000029431">
    <property type="component" value="Chromosome"/>
</dbReference>
<dbReference type="FunFam" id="1.10.12.10:FF:000001">
    <property type="entry name" value="Probable enoyl-CoA hydratase, mitochondrial"/>
    <property type="match status" value="1"/>
</dbReference>
<dbReference type="KEGG" id="plv:ERIC2_c09980"/>
<reference evidence="4 5" key="1">
    <citation type="journal article" date="2014" name="PLoS ONE">
        <title>How to Kill the Honey Bee Larva: Genomic Potential and Virulence Mechanisms of Paenibacillus larvae.</title>
        <authorList>
            <person name="Djukic M."/>
            <person name="Brzuszkiewicz E."/>
            <person name="Funfhaus A."/>
            <person name="Voss J."/>
            <person name="Gollnow K."/>
            <person name="Poppinga L."/>
            <person name="Liesegang H."/>
            <person name="Garcia-Gonzalez E."/>
            <person name="Genersch E."/>
            <person name="Daniel R."/>
        </authorList>
    </citation>
    <scope>NUCLEOTIDE SEQUENCE [LARGE SCALE GENOMIC DNA]</scope>
    <source>
        <strain evidence="4 5">DSM 25430</strain>
    </source>
</reference>
<dbReference type="RefSeq" id="WP_024093513.1">
    <property type="nucleotide sequence ID" value="NC_023134.1"/>
</dbReference>
<dbReference type="EMBL" id="CP003355">
    <property type="protein sequence ID" value="AHD04829.1"/>
    <property type="molecule type" value="Genomic_DNA"/>
</dbReference>
<dbReference type="InterPro" id="IPR018376">
    <property type="entry name" value="Enoyl-CoA_hyd/isom_CS"/>
</dbReference>
<dbReference type="Gene3D" id="1.10.12.10">
    <property type="entry name" value="Lyase 2-enoyl-coa Hydratase, Chain A, domain 2"/>
    <property type="match status" value="1"/>
</dbReference>
<dbReference type="InterPro" id="IPR014748">
    <property type="entry name" value="Enoyl-CoA_hydra_C"/>
</dbReference>
<dbReference type="PROSITE" id="PS00166">
    <property type="entry name" value="ENOYL_COA_HYDRATASE"/>
    <property type="match status" value="1"/>
</dbReference>
<evidence type="ECO:0000256" key="2">
    <source>
        <dbReference type="ARBA" id="ARBA00023239"/>
    </source>
</evidence>
<dbReference type="InterPro" id="IPR001753">
    <property type="entry name" value="Enoyl-CoA_hydra/iso"/>
</dbReference>
<accession>V9W4H4</accession>
<dbReference type="Pfam" id="PF00378">
    <property type="entry name" value="ECH_1"/>
    <property type="match status" value="1"/>
</dbReference>
<proteinExistence type="inferred from homology"/>
<dbReference type="GO" id="GO:0016836">
    <property type="term" value="F:hydro-lyase activity"/>
    <property type="evidence" value="ECO:0007669"/>
    <property type="project" value="UniProtKB-ARBA"/>
</dbReference>
<evidence type="ECO:0000256" key="3">
    <source>
        <dbReference type="RuleBase" id="RU003707"/>
    </source>
</evidence>
<dbReference type="eggNOG" id="COG1024">
    <property type="taxonomic scope" value="Bacteria"/>
</dbReference>
<keyword evidence="5" id="KW-1185">Reference proteome</keyword>
<dbReference type="GO" id="GO:0006635">
    <property type="term" value="P:fatty acid beta-oxidation"/>
    <property type="evidence" value="ECO:0007669"/>
    <property type="project" value="TreeGrafter"/>
</dbReference>
<organism evidence="4 5">
    <name type="scientific">Paenibacillus larvae subsp. larvae DSM 25430</name>
    <dbReference type="NCBI Taxonomy" id="697284"/>
    <lineage>
        <taxon>Bacteria</taxon>
        <taxon>Bacillati</taxon>
        <taxon>Bacillota</taxon>
        <taxon>Bacilli</taxon>
        <taxon>Bacillales</taxon>
        <taxon>Paenibacillaceae</taxon>
        <taxon>Paenibacillus</taxon>
    </lineage>
</organism>
<dbReference type="FunFam" id="3.90.226.10:FF:000009">
    <property type="entry name" value="Carnitinyl-CoA dehydratase"/>
    <property type="match status" value="1"/>
</dbReference>
<dbReference type="CDD" id="cd06558">
    <property type="entry name" value="crotonase-like"/>
    <property type="match status" value="1"/>
</dbReference>
<keyword evidence="2" id="KW-0456">Lyase</keyword>
<dbReference type="PATRIC" id="fig|697284.3.peg.941"/>
<name>V9W4H4_9BACL</name>
<dbReference type="HOGENOM" id="CLU_009834_7_6_9"/>
<comment type="similarity">
    <text evidence="1 3">Belongs to the enoyl-CoA hydratase/isomerase family.</text>
</comment>
<dbReference type="PANTHER" id="PTHR11941:SF54">
    <property type="entry name" value="ENOYL-COA HYDRATASE, MITOCHONDRIAL"/>
    <property type="match status" value="1"/>
</dbReference>
<dbReference type="InterPro" id="IPR029045">
    <property type="entry name" value="ClpP/crotonase-like_dom_sf"/>
</dbReference>
<evidence type="ECO:0000256" key="1">
    <source>
        <dbReference type="ARBA" id="ARBA00005254"/>
    </source>
</evidence>
<gene>
    <name evidence="4" type="ORF">ERIC2_c09980</name>
</gene>
<evidence type="ECO:0000313" key="5">
    <source>
        <dbReference type="Proteomes" id="UP000029431"/>
    </source>
</evidence>
<dbReference type="Gene3D" id="3.90.226.10">
    <property type="entry name" value="2-enoyl-CoA Hydratase, Chain A, domain 1"/>
    <property type="match status" value="1"/>
</dbReference>
<protein>
    <submittedName>
        <fullName evidence="4">Enoyl-CoA hydratase/carnithine racemase</fullName>
    </submittedName>
</protein>